<reference evidence="2 3" key="1">
    <citation type="submission" date="2017-06" db="EMBL/GenBank/DDBJ databases">
        <authorList>
            <consortium name="Pathogen Informatics"/>
        </authorList>
    </citation>
    <scope>NUCLEOTIDE SEQUENCE [LARGE SCALE GENOMIC DNA]</scope>
    <source>
        <strain evidence="2 3">NCTC13490</strain>
    </source>
</reference>
<dbReference type="KEGG" id="ctak:4412677_00904"/>
<evidence type="ECO:0000313" key="3">
    <source>
        <dbReference type="Proteomes" id="UP000215196"/>
    </source>
</evidence>
<keyword evidence="1" id="KW-0732">Signal</keyword>
<dbReference type="Pfam" id="PF12099">
    <property type="entry name" value="DUF3575"/>
    <property type="match status" value="1"/>
</dbReference>
<gene>
    <name evidence="2" type="ORF">SAMEA4412677_00904</name>
</gene>
<dbReference type="InterPro" id="IPR021958">
    <property type="entry name" value="DUF3575"/>
</dbReference>
<dbReference type="SUPFAM" id="SSF56925">
    <property type="entry name" value="OMPA-like"/>
    <property type="match status" value="1"/>
</dbReference>
<feature type="signal peptide" evidence="1">
    <location>
        <begin position="1"/>
        <end position="19"/>
    </location>
</feature>
<keyword evidence="3" id="KW-1185">Reference proteome</keyword>
<protein>
    <submittedName>
        <fullName evidence="2">Protein of uncharacterized function (DUF3575)</fullName>
    </submittedName>
</protein>
<dbReference type="InterPro" id="IPR011250">
    <property type="entry name" value="OMP/PagP_B-barrel"/>
</dbReference>
<evidence type="ECO:0000256" key="1">
    <source>
        <dbReference type="SAM" id="SignalP"/>
    </source>
</evidence>
<name>A0A239X5R5_9FLAO</name>
<dbReference type="EMBL" id="LT906465">
    <property type="protein sequence ID" value="SNV41324.1"/>
    <property type="molecule type" value="Genomic_DNA"/>
</dbReference>
<accession>A0A239X5R5</accession>
<sequence length="191" mass="21802">MIKNLLFAALLLSAVRFSAQENEHALYIKGNALLLPVLITNIGLEYQLSPKYTLQADGLISPWKSFSGNHAQVYMGHLEGRYYFKEAFNKWYVGANAGFGVFDLTKWNYADTNKFQRGFTFMFGATVGYQFQWKENWNIDLFLGGGSVQSQYHGYEDVPPNWIRYDGAAGWNKSGEFLPYRGGIMIAYKIK</sequence>
<dbReference type="RefSeq" id="WP_095070800.1">
    <property type="nucleotide sequence ID" value="NZ_LT906465.1"/>
</dbReference>
<dbReference type="Proteomes" id="UP000215196">
    <property type="component" value="Chromosome 1"/>
</dbReference>
<feature type="chain" id="PRO_5012173104" evidence="1">
    <location>
        <begin position="20"/>
        <end position="191"/>
    </location>
</feature>
<organism evidence="2 3">
    <name type="scientific">Chryseobacterium taklimakanense</name>
    <dbReference type="NCBI Taxonomy" id="536441"/>
    <lineage>
        <taxon>Bacteria</taxon>
        <taxon>Pseudomonadati</taxon>
        <taxon>Bacteroidota</taxon>
        <taxon>Flavobacteriia</taxon>
        <taxon>Flavobacteriales</taxon>
        <taxon>Weeksellaceae</taxon>
        <taxon>Chryseobacterium group</taxon>
        <taxon>Chryseobacterium</taxon>
    </lineage>
</organism>
<dbReference type="AlphaFoldDB" id="A0A239X5R5"/>
<proteinExistence type="predicted"/>
<evidence type="ECO:0000313" key="2">
    <source>
        <dbReference type="EMBL" id="SNV41324.1"/>
    </source>
</evidence>